<gene>
    <name evidence="1" type="ORF">AC244_17890</name>
</gene>
<sequence>MLVCISMLEKDPIINGERFAETLGRYLGQTLHASLVIREFDGARSLPSFLARAYSIYETLIFGQRCVILAAIDSSATPSDISKHIGLVRNAVDTIVVFAAPSISAHDRSRLIGQGVPFVIPGNQSLRRLREASFEYLLQCQSFIDKKRP</sequence>
<dbReference type="Proteomes" id="UP000037425">
    <property type="component" value="Unassembled WGS sequence"/>
</dbReference>
<proteinExistence type="predicted"/>
<organism evidence="1 2">
    <name type="scientific">Ensifer adhaerens</name>
    <name type="common">Sinorhizobium morelense</name>
    <dbReference type="NCBI Taxonomy" id="106592"/>
    <lineage>
        <taxon>Bacteria</taxon>
        <taxon>Pseudomonadati</taxon>
        <taxon>Pseudomonadota</taxon>
        <taxon>Alphaproteobacteria</taxon>
        <taxon>Hyphomicrobiales</taxon>
        <taxon>Rhizobiaceae</taxon>
        <taxon>Sinorhizobium/Ensifer group</taxon>
        <taxon>Ensifer</taxon>
    </lineage>
</organism>
<protein>
    <submittedName>
        <fullName evidence="1">Uncharacterized protein</fullName>
    </submittedName>
</protein>
<comment type="caution">
    <text evidence="1">The sequence shown here is derived from an EMBL/GenBank/DDBJ whole genome shotgun (WGS) entry which is preliminary data.</text>
</comment>
<accession>A0A0L8BRQ4</accession>
<evidence type="ECO:0000313" key="2">
    <source>
        <dbReference type="Proteomes" id="UP000037425"/>
    </source>
</evidence>
<reference evidence="2" key="1">
    <citation type="submission" date="2015-07" db="EMBL/GenBank/DDBJ databases">
        <title>Whole genome sequence of an Ensifer adhaerens strain isolated from a cave pool in the Wind Cave National Park.</title>
        <authorList>
            <person name="Eng W.W.H."/>
            <person name="Gan H.M."/>
            <person name="Barton H.A."/>
            <person name="Savka M.A."/>
        </authorList>
    </citation>
    <scope>NUCLEOTIDE SEQUENCE [LARGE SCALE GENOMIC DNA]</scope>
    <source>
        <strain evidence="2">SD006</strain>
    </source>
</reference>
<dbReference type="AlphaFoldDB" id="A0A0L8BRQ4"/>
<name>A0A0L8BRQ4_ENSAD</name>
<dbReference type="PATRIC" id="fig|106592.7.peg.1365"/>
<dbReference type="EMBL" id="LGAP01000011">
    <property type="protein sequence ID" value="KOF17396.1"/>
    <property type="molecule type" value="Genomic_DNA"/>
</dbReference>
<evidence type="ECO:0000313" key="1">
    <source>
        <dbReference type="EMBL" id="KOF17396.1"/>
    </source>
</evidence>